<name>A0A3S5FBV6_9PLAT</name>
<proteinExistence type="predicted"/>
<protein>
    <submittedName>
        <fullName evidence="2">Uncharacterized protein</fullName>
    </submittedName>
</protein>
<organism evidence="2 3">
    <name type="scientific">Protopolystoma xenopodis</name>
    <dbReference type="NCBI Taxonomy" id="117903"/>
    <lineage>
        <taxon>Eukaryota</taxon>
        <taxon>Metazoa</taxon>
        <taxon>Spiralia</taxon>
        <taxon>Lophotrochozoa</taxon>
        <taxon>Platyhelminthes</taxon>
        <taxon>Monogenea</taxon>
        <taxon>Polyopisthocotylea</taxon>
        <taxon>Polystomatidea</taxon>
        <taxon>Polystomatidae</taxon>
        <taxon>Protopolystoma</taxon>
    </lineage>
</organism>
<evidence type="ECO:0000256" key="1">
    <source>
        <dbReference type="SAM" id="MobiDB-lite"/>
    </source>
</evidence>
<dbReference type="Proteomes" id="UP000784294">
    <property type="component" value="Unassembled WGS sequence"/>
</dbReference>
<reference evidence="2" key="1">
    <citation type="submission" date="2018-11" db="EMBL/GenBank/DDBJ databases">
        <authorList>
            <consortium name="Pathogen Informatics"/>
        </authorList>
    </citation>
    <scope>NUCLEOTIDE SEQUENCE</scope>
</reference>
<sequence>MPAPPGSLPYTLRANARRAKQLTALANLERRLFGPPAASISSNLQSSDDVAIDSNSSPIDVDSSGLSGLCPIVPSISPLSGSRAADFHEEPSANHSLSSPPHAPSNIRNISSPSSSNSLIFDPEELDPGCRLFRPLVPYSLHLTNLPLIDRHFSQSNSPFSRPPPTAVWTPAVRSTYLDLPGAPRELLGFSAILSHGAVFVFSGFSDDQTSADQSTLPRHQPSGGFRSPESLLSGSLRPSQSGQSWPANNLVSGSLAQGVRLSPITVRSKPQSAKLYVLQPRRLVDVLAFYH</sequence>
<comment type="caution">
    <text evidence="2">The sequence shown here is derived from an EMBL/GenBank/DDBJ whole genome shotgun (WGS) entry which is preliminary data.</text>
</comment>
<dbReference type="EMBL" id="CAAALY010004268">
    <property type="protein sequence ID" value="VEL08562.1"/>
    <property type="molecule type" value="Genomic_DNA"/>
</dbReference>
<accession>A0A3S5FBV6</accession>
<feature type="compositionally biased region" description="Polar residues" evidence="1">
    <location>
        <begin position="231"/>
        <end position="248"/>
    </location>
</feature>
<dbReference type="AlphaFoldDB" id="A0A3S5FBV6"/>
<feature type="region of interest" description="Disordered" evidence="1">
    <location>
        <begin position="81"/>
        <end position="109"/>
    </location>
</feature>
<evidence type="ECO:0000313" key="3">
    <source>
        <dbReference type="Proteomes" id="UP000784294"/>
    </source>
</evidence>
<keyword evidence="3" id="KW-1185">Reference proteome</keyword>
<feature type="region of interest" description="Disordered" evidence="1">
    <location>
        <begin position="211"/>
        <end position="248"/>
    </location>
</feature>
<evidence type="ECO:0000313" key="2">
    <source>
        <dbReference type="EMBL" id="VEL08562.1"/>
    </source>
</evidence>
<gene>
    <name evidence="2" type="ORF">PXEA_LOCUS2002</name>
</gene>